<sequence length="70" mass="8177">MTIKPIRTQEDYHMALIRIKYLEGSANNTPEADELEVLNILLEHYERENAPMGMPDPLDSIKIFNKYLND</sequence>
<dbReference type="AlphaFoldDB" id="A0A7K1GM95"/>
<gene>
    <name evidence="1" type="ORF">GJV77_08380</name>
</gene>
<dbReference type="EMBL" id="WMJY01000016">
    <property type="protein sequence ID" value="MTH29931.1"/>
    <property type="molecule type" value="Genomic_DNA"/>
</dbReference>
<protein>
    <submittedName>
        <fullName evidence="1">Uncharacterized protein</fullName>
    </submittedName>
</protein>
<evidence type="ECO:0000313" key="1">
    <source>
        <dbReference type="EMBL" id="MTH29931.1"/>
    </source>
</evidence>
<proteinExistence type="predicted"/>
<organism evidence="1 2">
    <name type="scientific">Myroides pelagicus</name>
    <dbReference type="NCBI Taxonomy" id="270914"/>
    <lineage>
        <taxon>Bacteria</taxon>
        <taxon>Pseudomonadati</taxon>
        <taxon>Bacteroidota</taxon>
        <taxon>Flavobacteriia</taxon>
        <taxon>Flavobacteriales</taxon>
        <taxon>Flavobacteriaceae</taxon>
        <taxon>Myroides</taxon>
    </lineage>
</organism>
<dbReference type="RefSeq" id="WP_155035922.1">
    <property type="nucleotide sequence ID" value="NZ_JAYMMG010000030.1"/>
</dbReference>
<name>A0A7K1GM95_9FLAO</name>
<keyword evidence="2" id="KW-1185">Reference proteome</keyword>
<dbReference type="Proteomes" id="UP000488936">
    <property type="component" value="Unassembled WGS sequence"/>
</dbReference>
<accession>A0A7K1GM95</accession>
<comment type="caution">
    <text evidence="1">The sequence shown here is derived from an EMBL/GenBank/DDBJ whole genome shotgun (WGS) entry which is preliminary data.</text>
</comment>
<evidence type="ECO:0000313" key="2">
    <source>
        <dbReference type="Proteomes" id="UP000488936"/>
    </source>
</evidence>
<reference evidence="1 2" key="1">
    <citation type="journal article" date="2006" name="Int. J. Syst. Evol. Microbiol.">
        <title>Myroides pelagicus sp. nov., isolated from seawater in Thailand.</title>
        <authorList>
            <person name="Yoon J."/>
            <person name="Maneerat S."/>
            <person name="Kawai F."/>
            <person name="Yokota A."/>
        </authorList>
    </citation>
    <scope>NUCLEOTIDE SEQUENCE [LARGE SCALE GENOMIC DNA]</scope>
    <source>
        <strain evidence="1 2">SM1T</strain>
    </source>
</reference>
<dbReference type="OrthoDB" id="9796786at2"/>